<dbReference type="AlphaFoldDB" id="A0A7R9HI44"/>
<proteinExistence type="predicted"/>
<evidence type="ECO:0000313" key="1">
    <source>
        <dbReference type="EMBL" id="CAD7422148.1"/>
    </source>
</evidence>
<dbReference type="PANTHER" id="PTHR12514">
    <property type="entry name" value="ENHANCER OF YELLOW 2 TRANSCRIPTION FACTOR"/>
    <property type="match status" value="1"/>
</dbReference>
<dbReference type="InterPro" id="IPR018783">
    <property type="entry name" value="TF_ENY2"/>
</dbReference>
<dbReference type="InterPro" id="IPR038212">
    <property type="entry name" value="TF_EnY2_sf"/>
</dbReference>
<dbReference type="GO" id="GO:0006406">
    <property type="term" value="P:mRNA export from nucleus"/>
    <property type="evidence" value="ECO:0007669"/>
    <property type="project" value="InterPro"/>
</dbReference>
<dbReference type="EMBL" id="OD085921">
    <property type="protein sequence ID" value="CAD7422148.1"/>
    <property type="molecule type" value="Genomic_DNA"/>
</dbReference>
<gene>
    <name evidence="1" type="ORF">TPSB3V08_LOCUS15563</name>
</gene>
<protein>
    <recommendedName>
        <fullName evidence="2">Enhancer of yellow 2 transcription factor</fullName>
    </recommendedName>
</protein>
<dbReference type="GO" id="GO:0000124">
    <property type="term" value="C:SAGA complex"/>
    <property type="evidence" value="ECO:0007669"/>
    <property type="project" value="InterPro"/>
</dbReference>
<evidence type="ECO:0008006" key="2">
    <source>
        <dbReference type="Google" id="ProtNLM"/>
    </source>
</evidence>
<dbReference type="Pfam" id="PF10163">
    <property type="entry name" value="EnY2"/>
    <property type="match status" value="1"/>
</dbReference>
<dbReference type="GO" id="GO:0003713">
    <property type="term" value="F:transcription coactivator activity"/>
    <property type="evidence" value="ECO:0007669"/>
    <property type="project" value="InterPro"/>
</dbReference>
<sequence length="76" mass="8878">MKTLLRERLVECGWKDQIHMMCRQIVKERGVNIKVDELIAEITPKARGRIMDSSVVEQWLSEPRIMGLIPVTFQLI</sequence>
<accession>A0A7R9HI44</accession>
<dbReference type="Gene3D" id="1.10.246.140">
    <property type="match status" value="1"/>
</dbReference>
<reference evidence="1" key="1">
    <citation type="submission" date="2020-11" db="EMBL/GenBank/DDBJ databases">
        <authorList>
            <person name="Tran Van P."/>
        </authorList>
    </citation>
    <scope>NUCLEOTIDE SEQUENCE</scope>
</reference>
<dbReference type="GO" id="GO:0005643">
    <property type="term" value="C:nuclear pore"/>
    <property type="evidence" value="ECO:0007669"/>
    <property type="project" value="InterPro"/>
</dbReference>
<organism evidence="1">
    <name type="scientific">Timema poppense</name>
    <name type="common">Walking stick</name>
    <dbReference type="NCBI Taxonomy" id="170557"/>
    <lineage>
        <taxon>Eukaryota</taxon>
        <taxon>Metazoa</taxon>
        <taxon>Ecdysozoa</taxon>
        <taxon>Arthropoda</taxon>
        <taxon>Hexapoda</taxon>
        <taxon>Insecta</taxon>
        <taxon>Pterygota</taxon>
        <taxon>Neoptera</taxon>
        <taxon>Polyneoptera</taxon>
        <taxon>Phasmatodea</taxon>
        <taxon>Timematodea</taxon>
        <taxon>Timematoidea</taxon>
        <taxon>Timematidae</taxon>
        <taxon>Timema</taxon>
    </lineage>
</organism>
<name>A0A7R9HI44_TIMPO</name>